<dbReference type="RefSeq" id="WP_045683109.1">
    <property type="nucleotide sequence ID" value="NZ_CP010803.1"/>
</dbReference>
<gene>
    <name evidence="1" type="ORF">TM49_17335</name>
</gene>
<dbReference type="AlphaFoldDB" id="A0A0D5LSV4"/>
<accession>A0A0D5LSV4</accession>
<evidence type="ECO:0000313" key="2">
    <source>
        <dbReference type="Proteomes" id="UP000032611"/>
    </source>
</evidence>
<dbReference type="PATRIC" id="fig|1486262.3.peg.3586"/>
<dbReference type="Proteomes" id="UP000032611">
    <property type="component" value="Chromosome"/>
</dbReference>
<keyword evidence="2" id="KW-1185">Reference proteome</keyword>
<protein>
    <submittedName>
        <fullName evidence="1">Uncharacterized protein</fullName>
    </submittedName>
</protein>
<name>A0A0D5LSV4_MAREN</name>
<reference evidence="1 2" key="1">
    <citation type="journal article" date="2015" name="Genome Announc.">
        <title>Complete genome sequence of Martelella endophytica YC6887, which has antifungal activity associated with a halophyte.</title>
        <authorList>
            <person name="Khan A."/>
            <person name="Khan H."/>
            <person name="Chung E.J."/>
            <person name="Hossain M.T."/>
            <person name="Chung Y.R."/>
        </authorList>
    </citation>
    <scope>NUCLEOTIDE SEQUENCE [LARGE SCALE GENOMIC DNA]</scope>
    <source>
        <strain evidence="1">YC6887</strain>
    </source>
</reference>
<proteinExistence type="predicted"/>
<dbReference type="OrthoDB" id="8452053at2"/>
<dbReference type="KEGG" id="mey:TM49_17335"/>
<dbReference type="EMBL" id="CP010803">
    <property type="protein sequence ID" value="AJY47040.1"/>
    <property type="molecule type" value="Genomic_DNA"/>
</dbReference>
<organism evidence="1 2">
    <name type="scientific">Martelella endophytica</name>
    <dbReference type="NCBI Taxonomy" id="1486262"/>
    <lineage>
        <taxon>Bacteria</taxon>
        <taxon>Pseudomonadati</taxon>
        <taxon>Pseudomonadota</taxon>
        <taxon>Alphaproteobacteria</taxon>
        <taxon>Hyphomicrobiales</taxon>
        <taxon>Aurantimonadaceae</taxon>
        <taxon>Martelella</taxon>
    </lineage>
</organism>
<evidence type="ECO:0000313" key="1">
    <source>
        <dbReference type="EMBL" id="AJY47040.1"/>
    </source>
</evidence>
<dbReference type="HOGENOM" id="CLU_1980094_0_0_5"/>
<sequence>MTAFANELRGEAAVTIGKEDFAVAVTFAGLMRLSQAIGARTMDEVYQRLLGFEPFAVSCAVRCLAVADDDEGRAEIAARVLSGTNISAADQADWRTGIEQALTAHIEAGNRVRKTASPLEDVEAAVTGKKPPSAS</sequence>